<sequence>MRSTFYLVGLMALSHSILTAQFFPPGELGRFEYSVIPDMKDLDLKAYSITLRGGKRFKNTFVGLGLNYSKYDISFFNTPLSSDFSSYEQTHNLNFNISVRKVLKNSWALNLIASPTLSSNFAEGIGSEDFLFNSFLLASKSWKPKKGTTTFSFGLAYWTFLGEPALIPALSFTRKFNSSWSFSLGIPRTGLDYQLNERHGLSARASFRGFYANNSDSVSFEGLGFLENTKLRYNTLDLGLEHRYKIQPNFTTITRIGYLPNNRLEIMDDDHNLIYDFEAGSALYFTMGLTFNLNFNTNDKTKKSAHQSLIKTSLP</sequence>
<name>A0A6L9EB82_9FLAO</name>
<accession>A0A6L9EB82</accession>
<protein>
    <recommendedName>
        <fullName evidence="1">DUF6268 domain-containing protein</fullName>
    </recommendedName>
</protein>
<dbReference type="Pfam" id="PF19783">
    <property type="entry name" value="DUF6268"/>
    <property type="match status" value="1"/>
</dbReference>
<comment type="caution">
    <text evidence="2">The sequence shown here is derived from an EMBL/GenBank/DDBJ whole genome shotgun (WGS) entry which is preliminary data.</text>
</comment>
<reference evidence="2 3" key="1">
    <citation type="submission" date="2020-01" db="EMBL/GenBank/DDBJ databases">
        <title>Bacteria diversity of Porities sp.</title>
        <authorList>
            <person name="Wang G."/>
        </authorList>
    </citation>
    <scope>NUCLEOTIDE SEQUENCE [LARGE SCALE GENOMIC DNA]</scope>
    <source>
        <strain evidence="2 3">R33</strain>
    </source>
</reference>
<dbReference type="AlphaFoldDB" id="A0A6L9EB82"/>
<gene>
    <name evidence="2" type="ORF">GTQ38_08030</name>
</gene>
<organism evidence="2 3">
    <name type="scientific">Poritiphilus flavus</name>
    <dbReference type="NCBI Taxonomy" id="2697053"/>
    <lineage>
        <taxon>Bacteria</taxon>
        <taxon>Pseudomonadati</taxon>
        <taxon>Bacteroidota</taxon>
        <taxon>Flavobacteriia</taxon>
        <taxon>Flavobacteriales</taxon>
        <taxon>Flavobacteriaceae</taxon>
        <taxon>Poritiphilus</taxon>
    </lineage>
</organism>
<evidence type="ECO:0000313" key="2">
    <source>
        <dbReference type="EMBL" id="NAS11944.1"/>
    </source>
</evidence>
<keyword evidence="3" id="KW-1185">Reference proteome</keyword>
<proteinExistence type="predicted"/>
<evidence type="ECO:0000313" key="3">
    <source>
        <dbReference type="Proteomes" id="UP000475249"/>
    </source>
</evidence>
<dbReference type="InterPro" id="IPR046235">
    <property type="entry name" value="DUF6268"/>
</dbReference>
<dbReference type="Proteomes" id="UP000475249">
    <property type="component" value="Unassembled WGS sequence"/>
</dbReference>
<evidence type="ECO:0000259" key="1">
    <source>
        <dbReference type="Pfam" id="PF19783"/>
    </source>
</evidence>
<dbReference type="RefSeq" id="WP_161434978.1">
    <property type="nucleotide sequence ID" value="NZ_WXYO01000003.1"/>
</dbReference>
<feature type="domain" description="DUF6268" evidence="1">
    <location>
        <begin position="56"/>
        <end position="292"/>
    </location>
</feature>
<dbReference type="EMBL" id="WXYO01000003">
    <property type="protein sequence ID" value="NAS11944.1"/>
    <property type="molecule type" value="Genomic_DNA"/>
</dbReference>